<sequence length="56" mass="6314">MKEKEGILGPHLVWACDCEACKEFRSYAEAARIKAFEMCSKISEAHELAGLSKLHF</sequence>
<name>A0A6J5PQP6_9CAUD</name>
<protein>
    <submittedName>
        <fullName evidence="1">Uncharacterized protein</fullName>
    </submittedName>
</protein>
<proteinExistence type="predicted"/>
<organism evidence="1">
    <name type="scientific">uncultured Caudovirales phage</name>
    <dbReference type="NCBI Taxonomy" id="2100421"/>
    <lineage>
        <taxon>Viruses</taxon>
        <taxon>Duplodnaviria</taxon>
        <taxon>Heunggongvirae</taxon>
        <taxon>Uroviricota</taxon>
        <taxon>Caudoviricetes</taxon>
        <taxon>Peduoviridae</taxon>
        <taxon>Maltschvirus</taxon>
        <taxon>Maltschvirus maltsch</taxon>
    </lineage>
</organism>
<evidence type="ECO:0000313" key="1">
    <source>
        <dbReference type="EMBL" id="CAB4174170.1"/>
    </source>
</evidence>
<accession>A0A6J5PQP6</accession>
<reference evidence="1" key="1">
    <citation type="submission" date="2020-05" db="EMBL/GenBank/DDBJ databases">
        <authorList>
            <person name="Chiriac C."/>
            <person name="Salcher M."/>
            <person name="Ghai R."/>
            <person name="Kavagutti S V."/>
        </authorList>
    </citation>
    <scope>NUCLEOTIDE SEQUENCE</scope>
</reference>
<dbReference type="EMBL" id="LR797345">
    <property type="protein sequence ID" value="CAB4204471.1"/>
    <property type="molecule type" value="Genomic_DNA"/>
</dbReference>
<evidence type="ECO:0000313" key="2">
    <source>
        <dbReference type="EMBL" id="CAB4204471.1"/>
    </source>
</evidence>
<gene>
    <name evidence="2" type="ORF">UFOVP1394_86</name>
    <name evidence="1" type="ORF">UFOVP975_31</name>
</gene>
<dbReference type="EMBL" id="LR796921">
    <property type="protein sequence ID" value="CAB4174170.1"/>
    <property type="molecule type" value="Genomic_DNA"/>
</dbReference>